<name>A0ACB6QWE7_9PLEO</name>
<dbReference type="EMBL" id="MU003507">
    <property type="protein sequence ID" value="KAF2470830.1"/>
    <property type="molecule type" value="Genomic_DNA"/>
</dbReference>
<proteinExistence type="predicted"/>
<comment type="caution">
    <text evidence="1">The sequence shown here is derived from an EMBL/GenBank/DDBJ whole genome shotgun (WGS) entry which is preliminary data.</text>
</comment>
<gene>
    <name evidence="1" type="ORF">BDR25DRAFT_355321</name>
</gene>
<protein>
    <submittedName>
        <fullName evidence="1">Uncharacterized protein</fullName>
    </submittedName>
</protein>
<evidence type="ECO:0000313" key="1">
    <source>
        <dbReference type="EMBL" id="KAF2470830.1"/>
    </source>
</evidence>
<sequence length="60" mass="6845">MPCTRSRRLTKVAMAYILDGKTNNFGFRACNGPYYGLYKVSRNGHVIRTNVLSSWAVLYI</sequence>
<organism evidence="1 2">
    <name type="scientific">Lindgomyces ingoldianus</name>
    <dbReference type="NCBI Taxonomy" id="673940"/>
    <lineage>
        <taxon>Eukaryota</taxon>
        <taxon>Fungi</taxon>
        <taxon>Dikarya</taxon>
        <taxon>Ascomycota</taxon>
        <taxon>Pezizomycotina</taxon>
        <taxon>Dothideomycetes</taxon>
        <taxon>Pleosporomycetidae</taxon>
        <taxon>Pleosporales</taxon>
        <taxon>Lindgomycetaceae</taxon>
        <taxon>Lindgomyces</taxon>
    </lineage>
</organism>
<dbReference type="Proteomes" id="UP000799755">
    <property type="component" value="Unassembled WGS sequence"/>
</dbReference>
<evidence type="ECO:0000313" key="2">
    <source>
        <dbReference type="Proteomes" id="UP000799755"/>
    </source>
</evidence>
<reference evidence="1" key="1">
    <citation type="journal article" date="2020" name="Stud. Mycol.">
        <title>101 Dothideomycetes genomes: a test case for predicting lifestyles and emergence of pathogens.</title>
        <authorList>
            <person name="Haridas S."/>
            <person name="Albert R."/>
            <person name="Binder M."/>
            <person name="Bloem J."/>
            <person name="Labutti K."/>
            <person name="Salamov A."/>
            <person name="Andreopoulos B."/>
            <person name="Baker S."/>
            <person name="Barry K."/>
            <person name="Bills G."/>
            <person name="Bluhm B."/>
            <person name="Cannon C."/>
            <person name="Castanera R."/>
            <person name="Culley D."/>
            <person name="Daum C."/>
            <person name="Ezra D."/>
            <person name="Gonzalez J."/>
            <person name="Henrissat B."/>
            <person name="Kuo A."/>
            <person name="Liang C."/>
            <person name="Lipzen A."/>
            <person name="Lutzoni F."/>
            <person name="Magnuson J."/>
            <person name="Mondo S."/>
            <person name="Nolan M."/>
            <person name="Ohm R."/>
            <person name="Pangilinan J."/>
            <person name="Park H.-J."/>
            <person name="Ramirez L."/>
            <person name="Alfaro M."/>
            <person name="Sun H."/>
            <person name="Tritt A."/>
            <person name="Yoshinaga Y."/>
            <person name="Zwiers L.-H."/>
            <person name="Turgeon B."/>
            <person name="Goodwin S."/>
            <person name="Spatafora J."/>
            <person name="Crous P."/>
            <person name="Grigoriev I."/>
        </authorList>
    </citation>
    <scope>NUCLEOTIDE SEQUENCE</scope>
    <source>
        <strain evidence="1">ATCC 200398</strain>
    </source>
</reference>
<keyword evidence="2" id="KW-1185">Reference proteome</keyword>
<accession>A0ACB6QWE7</accession>